<keyword evidence="1" id="KW-0472">Membrane</keyword>
<keyword evidence="1" id="KW-1133">Transmembrane helix</keyword>
<dbReference type="InterPro" id="IPR001054">
    <property type="entry name" value="A/G_cyclase"/>
</dbReference>
<protein>
    <submittedName>
        <fullName evidence="3">Adenylate cyclase, class 3</fullName>
    </submittedName>
</protein>
<dbReference type="PROSITE" id="PS50125">
    <property type="entry name" value="GUANYLATE_CYCLASE_2"/>
    <property type="match status" value="1"/>
</dbReference>
<keyword evidence="1" id="KW-0812">Transmembrane</keyword>
<dbReference type="AlphaFoldDB" id="A0A1G9ARU5"/>
<dbReference type="EMBL" id="FNFH01000003">
    <property type="protein sequence ID" value="SDK29350.1"/>
    <property type="molecule type" value="Genomic_DNA"/>
</dbReference>
<feature type="transmembrane region" description="Helical" evidence="1">
    <location>
        <begin position="51"/>
        <end position="70"/>
    </location>
</feature>
<dbReference type="STRING" id="658219.SAMN05216212_2110"/>
<feature type="transmembrane region" description="Helical" evidence="1">
    <location>
        <begin position="157"/>
        <end position="175"/>
    </location>
</feature>
<dbReference type="GO" id="GO:0004016">
    <property type="term" value="F:adenylate cyclase activity"/>
    <property type="evidence" value="ECO:0007669"/>
    <property type="project" value="UniProtKB-ARBA"/>
</dbReference>
<dbReference type="GO" id="GO:0035556">
    <property type="term" value="P:intracellular signal transduction"/>
    <property type="evidence" value="ECO:0007669"/>
    <property type="project" value="InterPro"/>
</dbReference>
<organism evidence="3 4">
    <name type="scientific">Microbulbifer yueqingensis</name>
    <dbReference type="NCBI Taxonomy" id="658219"/>
    <lineage>
        <taxon>Bacteria</taxon>
        <taxon>Pseudomonadati</taxon>
        <taxon>Pseudomonadota</taxon>
        <taxon>Gammaproteobacteria</taxon>
        <taxon>Cellvibrionales</taxon>
        <taxon>Microbulbiferaceae</taxon>
        <taxon>Microbulbifer</taxon>
    </lineage>
</organism>
<keyword evidence="4" id="KW-1185">Reference proteome</keyword>
<dbReference type="SMART" id="SM00044">
    <property type="entry name" value="CYCc"/>
    <property type="match status" value="1"/>
</dbReference>
<feature type="transmembrane region" description="Helical" evidence="1">
    <location>
        <begin position="90"/>
        <end position="116"/>
    </location>
</feature>
<dbReference type="CDD" id="cd07302">
    <property type="entry name" value="CHD"/>
    <property type="match status" value="1"/>
</dbReference>
<evidence type="ECO:0000313" key="3">
    <source>
        <dbReference type="EMBL" id="SDK29350.1"/>
    </source>
</evidence>
<dbReference type="RefSeq" id="WP_091513125.1">
    <property type="nucleotide sequence ID" value="NZ_FNFH01000003.1"/>
</dbReference>
<evidence type="ECO:0000313" key="4">
    <source>
        <dbReference type="Proteomes" id="UP000199305"/>
    </source>
</evidence>
<dbReference type="OrthoDB" id="9806704at2"/>
<name>A0A1G9ARU5_9GAMM</name>
<evidence type="ECO:0000256" key="1">
    <source>
        <dbReference type="SAM" id="Phobius"/>
    </source>
</evidence>
<dbReference type="InterPro" id="IPR050697">
    <property type="entry name" value="Adenylyl/Guanylyl_Cyclase_3/4"/>
</dbReference>
<dbReference type="Gene3D" id="3.30.70.1230">
    <property type="entry name" value="Nucleotide cyclase"/>
    <property type="match status" value="1"/>
</dbReference>
<dbReference type="PANTHER" id="PTHR43081:SF18">
    <property type="entry name" value="BLL7624 PROTEIN"/>
    <property type="match status" value="1"/>
</dbReference>
<proteinExistence type="predicted"/>
<feature type="transmembrane region" description="Helical" evidence="1">
    <location>
        <begin position="128"/>
        <end position="145"/>
    </location>
</feature>
<dbReference type="Proteomes" id="UP000199305">
    <property type="component" value="Unassembled WGS sequence"/>
</dbReference>
<evidence type="ECO:0000259" key="2">
    <source>
        <dbReference type="PROSITE" id="PS50125"/>
    </source>
</evidence>
<feature type="domain" description="Guanylate cyclase" evidence="2">
    <location>
        <begin position="232"/>
        <end position="367"/>
    </location>
</feature>
<accession>A0A1G9ARU5</accession>
<reference evidence="4" key="1">
    <citation type="submission" date="2016-10" db="EMBL/GenBank/DDBJ databases">
        <authorList>
            <person name="Varghese N."/>
            <person name="Submissions S."/>
        </authorList>
    </citation>
    <scope>NUCLEOTIDE SEQUENCE [LARGE SCALE GENOMIC DNA]</scope>
    <source>
        <strain evidence="4">CGMCC 1.10658</strain>
    </source>
</reference>
<dbReference type="PANTHER" id="PTHR43081">
    <property type="entry name" value="ADENYLATE CYCLASE, TERMINAL-DIFFERENTIATION SPECIFIC-RELATED"/>
    <property type="match status" value="1"/>
</dbReference>
<dbReference type="SUPFAM" id="SSF55073">
    <property type="entry name" value="Nucleotide cyclase"/>
    <property type="match status" value="1"/>
</dbReference>
<gene>
    <name evidence="3" type="ORF">SAMN05216212_2110</name>
</gene>
<feature type="transmembrane region" description="Helical" evidence="1">
    <location>
        <begin position="21"/>
        <end position="39"/>
    </location>
</feature>
<dbReference type="GO" id="GO:0006171">
    <property type="term" value="P:cAMP biosynthetic process"/>
    <property type="evidence" value="ECO:0007669"/>
    <property type="project" value="TreeGrafter"/>
</dbReference>
<sequence>MSILDEPEITPGRSLESLYPLYFRTLICFASAGTLVNAVNWSSQWQGDDWLLAGMAVVLLVYTGVAFYIARQSSPGSEDLVNRWLSFFDSALVGIVLALVDFSLLPTMLFVTMIQFNSLTQGGGRRWFEHNTGLLVGVAIGYLLHRPALVINADLNISAASLISVFTYFCIYAFYTHTQLDQLKRANRSLTAEQHVSKMRTYKLSKYLPQRLWRAVTTGREEELVTERKLLTVFFSDIKDFSQLTEELEADTLTQLLNSYLSEMARIAGQYGGTIDKFIGDAVMVVFGDDESKGPKSDALRCVAMALAMRKRVREMKQEWYNKGIARPLQVRMGINTGYCTVGIFGTANHQSYTVMGTHVNLAARLEGAAQPGEILISHETWALIKQSVMCRDKGHVTVKGFSTPVKVYQVTDLRKNLGGQQSYLEDHAPGFSIHMDLDKIRNYDKDKVLQALEKAVQTLKSKVIM</sequence>
<dbReference type="InterPro" id="IPR029787">
    <property type="entry name" value="Nucleotide_cyclase"/>
</dbReference>
<dbReference type="Pfam" id="PF00211">
    <property type="entry name" value="Guanylate_cyc"/>
    <property type="match status" value="1"/>
</dbReference>